<name>A0AAV1STF0_9ROSI</name>
<dbReference type="EMBL" id="CAWUPB010001198">
    <property type="protein sequence ID" value="CAK7357320.1"/>
    <property type="molecule type" value="Genomic_DNA"/>
</dbReference>
<evidence type="ECO:0000313" key="2">
    <source>
        <dbReference type="EMBL" id="CAK7357320.1"/>
    </source>
</evidence>
<accession>A0AAV1STF0</accession>
<reference evidence="2 3" key="1">
    <citation type="submission" date="2024-01" db="EMBL/GenBank/DDBJ databases">
        <authorList>
            <person name="Waweru B."/>
        </authorList>
    </citation>
    <scope>NUCLEOTIDE SEQUENCE [LARGE SCALE GENOMIC DNA]</scope>
</reference>
<dbReference type="PANTHER" id="PTHR45927:SF9">
    <property type="entry name" value="FAMILY PROTEIN _ PEPTIDOGLYCAN-BINDING LYSM DOMAIN-CONTAINING PROTEIN, PUTATIVE-RELATED"/>
    <property type="match status" value="1"/>
</dbReference>
<evidence type="ECO:0000259" key="1">
    <source>
        <dbReference type="PROSITE" id="PS50011"/>
    </source>
</evidence>
<dbReference type="Gene3D" id="1.10.510.10">
    <property type="entry name" value="Transferase(Phosphotransferase) domain 1"/>
    <property type="match status" value="1"/>
</dbReference>
<evidence type="ECO:0000313" key="3">
    <source>
        <dbReference type="Proteomes" id="UP001314170"/>
    </source>
</evidence>
<gene>
    <name evidence="2" type="ORF">DCAF_LOCUS27606</name>
</gene>
<keyword evidence="3" id="KW-1185">Reference proteome</keyword>
<dbReference type="InterPro" id="IPR052611">
    <property type="entry name" value="Plant_RLK_LysM"/>
</dbReference>
<comment type="caution">
    <text evidence="2">The sequence shown here is derived from an EMBL/GenBank/DDBJ whole genome shotgun (WGS) entry which is preliminary data.</text>
</comment>
<feature type="domain" description="Protein kinase" evidence="1">
    <location>
        <begin position="1"/>
        <end position="189"/>
    </location>
</feature>
<dbReference type="PROSITE" id="PS50011">
    <property type="entry name" value="PROTEIN_KINASE_DOM"/>
    <property type="match status" value="1"/>
</dbReference>
<dbReference type="Proteomes" id="UP001314170">
    <property type="component" value="Unassembled WGS sequence"/>
</dbReference>
<organism evidence="2 3">
    <name type="scientific">Dovyalis caffra</name>
    <dbReference type="NCBI Taxonomy" id="77055"/>
    <lineage>
        <taxon>Eukaryota</taxon>
        <taxon>Viridiplantae</taxon>
        <taxon>Streptophyta</taxon>
        <taxon>Embryophyta</taxon>
        <taxon>Tracheophyta</taxon>
        <taxon>Spermatophyta</taxon>
        <taxon>Magnoliopsida</taxon>
        <taxon>eudicotyledons</taxon>
        <taxon>Gunneridae</taxon>
        <taxon>Pentapetalae</taxon>
        <taxon>rosids</taxon>
        <taxon>fabids</taxon>
        <taxon>Malpighiales</taxon>
        <taxon>Salicaceae</taxon>
        <taxon>Flacourtieae</taxon>
        <taxon>Dovyalis</taxon>
    </lineage>
</organism>
<dbReference type="GO" id="GO:0005524">
    <property type="term" value="F:ATP binding"/>
    <property type="evidence" value="ECO:0007669"/>
    <property type="project" value="InterPro"/>
</dbReference>
<dbReference type="Pfam" id="PF00069">
    <property type="entry name" value="Pkinase"/>
    <property type="match status" value="1"/>
</dbReference>
<dbReference type="InterPro" id="IPR011009">
    <property type="entry name" value="Kinase-like_dom_sf"/>
</dbReference>
<sequence length="213" mass="24293">MQIAFDLSEALHYLHFCTTPAFVHQNVKTRNVLITAKWRVKICGFRLAKPVISDEEKEDIDWNKYVTPGREAGHWAPDYLTNGQASLQVDVFAFGVVLLELISGKDFTSDEKILKESFHFLFDGGFEDSSHCLEKLKEFMYPVLEGDYSLVDAMCLTFLAKGCMEEDPHHRPTMNDVLKALSRICYDLLRILMDDVSTQPTSRSFKLLAFGKA</sequence>
<dbReference type="SUPFAM" id="SSF56112">
    <property type="entry name" value="Protein kinase-like (PK-like)"/>
    <property type="match status" value="1"/>
</dbReference>
<dbReference type="AlphaFoldDB" id="A0AAV1STF0"/>
<dbReference type="GO" id="GO:0004672">
    <property type="term" value="F:protein kinase activity"/>
    <property type="evidence" value="ECO:0007669"/>
    <property type="project" value="InterPro"/>
</dbReference>
<protein>
    <recommendedName>
        <fullName evidence="1">Protein kinase domain-containing protein</fullName>
    </recommendedName>
</protein>
<dbReference type="InterPro" id="IPR000719">
    <property type="entry name" value="Prot_kinase_dom"/>
</dbReference>
<proteinExistence type="predicted"/>
<dbReference type="PANTHER" id="PTHR45927">
    <property type="entry name" value="LYSM-DOMAIN RECEPTOR-LIKE KINASE-RELATED"/>
    <property type="match status" value="1"/>
</dbReference>